<dbReference type="Proteomes" id="UP000502641">
    <property type="component" value="Chromosome"/>
</dbReference>
<feature type="compositionally biased region" description="Low complexity" evidence="1">
    <location>
        <begin position="269"/>
        <end position="281"/>
    </location>
</feature>
<protein>
    <submittedName>
        <fullName evidence="3">DUF2690 domain-containing protein</fullName>
    </submittedName>
</protein>
<evidence type="ECO:0000256" key="1">
    <source>
        <dbReference type="SAM" id="MobiDB-lite"/>
    </source>
</evidence>
<dbReference type="CDD" id="cd00093">
    <property type="entry name" value="HTH_XRE"/>
    <property type="match status" value="1"/>
</dbReference>
<dbReference type="Pfam" id="PF13560">
    <property type="entry name" value="HTH_31"/>
    <property type="match status" value="1"/>
</dbReference>
<feature type="region of interest" description="Disordered" evidence="1">
    <location>
        <begin position="180"/>
        <end position="419"/>
    </location>
</feature>
<dbReference type="RefSeq" id="WP_171153490.1">
    <property type="nucleotide sequence ID" value="NZ_CP053189.1"/>
</dbReference>
<keyword evidence="4" id="KW-1185">Reference proteome</keyword>
<feature type="compositionally biased region" description="Gly residues" evidence="1">
    <location>
        <begin position="246"/>
        <end position="255"/>
    </location>
</feature>
<name>A0A6M4PJV7_9ACTN</name>
<dbReference type="InterPro" id="IPR021224">
    <property type="entry name" value="DUF2690"/>
</dbReference>
<feature type="transmembrane region" description="Helical" evidence="2">
    <location>
        <begin position="429"/>
        <end position="449"/>
    </location>
</feature>
<keyword evidence="2" id="KW-1133">Transmembrane helix</keyword>
<organism evidence="3 4">
    <name type="scientific">Streptomyces argyrophylli</name>
    <dbReference type="NCBI Taxonomy" id="2726118"/>
    <lineage>
        <taxon>Bacteria</taxon>
        <taxon>Bacillati</taxon>
        <taxon>Actinomycetota</taxon>
        <taxon>Actinomycetes</taxon>
        <taxon>Kitasatosporales</taxon>
        <taxon>Streptomycetaceae</taxon>
        <taxon>Streptomyces</taxon>
    </lineage>
</organism>
<evidence type="ECO:0000313" key="4">
    <source>
        <dbReference type="Proteomes" id="UP000502641"/>
    </source>
</evidence>
<feature type="compositionally biased region" description="Low complexity" evidence="1">
    <location>
        <begin position="150"/>
        <end position="161"/>
    </location>
</feature>
<dbReference type="AlphaFoldDB" id="A0A6M4PJV7"/>
<keyword evidence="2" id="KW-0812">Transmembrane</keyword>
<evidence type="ECO:0000313" key="3">
    <source>
        <dbReference type="EMBL" id="QJS10373.1"/>
    </source>
</evidence>
<evidence type="ECO:0000256" key="2">
    <source>
        <dbReference type="SAM" id="Phobius"/>
    </source>
</evidence>
<dbReference type="InterPro" id="IPR001387">
    <property type="entry name" value="Cro/C1-type_HTH"/>
</dbReference>
<feature type="compositionally biased region" description="Low complexity" evidence="1">
    <location>
        <begin position="382"/>
        <end position="410"/>
    </location>
</feature>
<dbReference type="EMBL" id="CP053189">
    <property type="protein sequence ID" value="QJS10373.1"/>
    <property type="molecule type" value="Genomic_DNA"/>
</dbReference>
<gene>
    <name evidence="3" type="ORF">HKX69_13320</name>
</gene>
<proteinExistence type="predicted"/>
<feature type="compositionally biased region" description="Low complexity" evidence="1">
    <location>
        <begin position="210"/>
        <end position="219"/>
    </location>
</feature>
<sequence>MPRWKALPEDLDPQMREFTVRLRQLADRGGLNTAALADRTGYGKTSWERYLDGRLLAPKGAVIALAEATGTDPGPLTTLWERAERSWTRAESNDDHTFQAIDITDSRAALGDLAGTGKTARVPGTKPAGPTGGTGGRDGASGRRAGGPADGTAGAVSAGSAGVAGGKSAGATVKRAAGAAGAAATGTSPRASGGPDGRKDAGAGEGGGLAAARAIAGPAGVPPRIPAQPAASQADGIRDGVPDGAATGGGGGGDGSATAGESGRGTAPGAGPDAADSTGTASCADARTASGDAEPPVRNSWGVAGYRGPSKASVRPGTRPGPARTPSSSPLSPDTPARSPGLPAGTPGVPARFPDAAGGGPNTSAWPPGLTVGTPAVPPRTPALTAGTPTTALRTPAVPAAAPAGPARTPGGAGGAAGGRRWSVHRQQVAMFFAGLVGVGVLIAGFLFVTRQGGDGRDAGARTPASPSAPARPSPPPGVKCVGASCTGKDAEAMGCSGDLVSTAKTATVGTTTLEVRYSKACGTAWGRITGGAPGDTVRVTVGKVRQTGDITAVGDTIGYTPMVAVHGPAQARACATLASGETGCTD</sequence>
<dbReference type="Pfam" id="PF10901">
    <property type="entry name" value="DUF2690"/>
    <property type="match status" value="1"/>
</dbReference>
<feature type="region of interest" description="Disordered" evidence="1">
    <location>
        <begin position="455"/>
        <end position="478"/>
    </location>
</feature>
<feature type="compositionally biased region" description="Low complexity" evidence="1">
    <location>
        <begin position="315"/>
        <end position="336"/>
    </location>
</feature>
<reference evidence="3 4" key="1">
    <citation type="submission" date="2020-05" db="EMBL/GenBank/DDBJ databases">
        <authorList>
            <person name="Li K."/>
        </authorList>
    </citation>
    <scope>NUCLEOTIDE SEQUENCE [LARGE SCALE GENOMIC DNA]</scope>
    <source>
        <strain evidence="4">jing01</strain>
    </source>
</reference>
<keyword evidence="2" id="KW-0472">Membrane</keyword>
<feature type="region of interest" description="Disordered" evidence="1">
    <location>
        <begin position="114"/>
        <end position="167"/>
    </location>
</feature>
<accession>A0A6M4PJV7</accession>
<dbReference type="KEGG" id="sarg:HKX69_13320"/>
<feature type="compositionally biased region" description="Gly residues" evidence="1">
    <location>
        <begin position="130"/>
        <end position="149"/>
    </location>
</feature>
<feature type="compositionally biased region" description="Low complexity" evidence="1">
    <location>
        <begin position="180"/>
        <end position="193"/>
    </location>
</feature>